<accession>A0ABP6L2I8</accession>
<evidence type="ECO:0000313" key="2">
    <source>
        <dbReference type="EMBL" id="GAA3029133.1"/>
    </source>
</evidence>
<dbReference type="Proteomes" id="UP001499930">
    <property type="component" value="Unassembled WGS sequence"/>
</dbReference>
<feature type="region of interest" description="Disordered" evidence="1">
    <location>
        <begin position="51"/>
        <end position="111"/>
    </location>
</feature>
<sequence>MNDRSGGHHVADADYRSRAGDANHRSHRDKIRANGGELQEARVRSALGGADSAMAGLGRGGNLRIGRNWNRGVQKKDGPGERAARKGPLHESRHVPSLSCLYSEKTRRGHS</sequence>
<name>A0ABP6L2I8_9ACTN</name>
<dbReference type="EMBL" id="BAAAWD010000018">
    <property type="protein sequence ID" value="GAA3029133.1"/>
    <property type="molecule type" value="Genomic_DNA"/>
</dbReference>
<evidence type="ECO:0000256" key="1">
    <source>
        <dbReference type="SAM" id="MobiDB-lite"/>
    </source>
</evidence>
<proteinExistence type="predicted"/>
<comment type="caution">
    <text evidence="2">The sequence shown here is derived from an EMBL/GenBank/DDBJ whole genome shotgun (WGS) entry which is preliminary data.</text>
</comment>
<organism evidence="2 3">
    <name type="scientific">Streptosporangium longisporum</name>
    <dbReference type="NCBI Taxonomy" id="46187"/>
    <lineage>
        <taxon>Bacteria</taxon>
        <taxon>Bacillati</taxon>
        <taxon>Actinomycetota</taxon>
        <taxon>Actinomycetes</taxon>
        <taxon>Streptosporangiales</taxon>
        <taxon>Streptosporangiaceae</taxon>
        <taxon>Streptosporangium</taxon>
    </lineage>
</organism>
<reference evidence="3" key="1">
    <citation type="journal article" date="2019" name="Int. J. Syst. Evol. Microbiol.">
        <title>The Global Catalogue of Microorganisms (GCM) 10K type strain sequencing project: providing services to taxonomists for standard genome sequencing and annotation.</title>
        <authorList>
            <consortium name="The Broad Institute Genomics Platform"/>
            <consortium name="The Broad Institute Genome Sequencing Center for Infectious Disease"/>
            <person name="Wu L."/>
            <person name="Ma J."/>
        </authorList>
    </citation>
    <scope>NUCLEOTIDE SEQUENCE [LARGE SCALE GENOMIC DNA]</scope>
    <source>
        <strain evidence="3">JCM 3106</strain>
    </source>
</reference>
<feature type="compositionally biased region" description="Basic and acidic residues" evidence="1">
    <location>
        <begin position="1"/>
        <end position="24"/>
    </location>
</feature>
<evidence type="ECO:0000313" key="3">
    <source>
        <dbReference type="Proteomes" id="UP001499930"/>
    </source>
</evidence>
<feature type="compositionally biased region" description="Basic and acidic residues" evidence="1">
    <location>
        <begin position="74"/>
        <end position="94"/>
    </location>
</feature>
<keyword evidence="3" id="KW-1185">Reference proteome</keyword>
<feature type="region of interest" description="Disordered" evidence="1">
    <location>
        <begin position="1"/>
        <end position="37"/>
    </location>
</feature>
<gene>
    <name evidence="2" type="ORF">GCM10017559_64570</name>
</gene>
<protein>
    <submittedName>
        <fullName evidence="2">Uncharacterized protein</fullName>
    </submittedName>
</protein>